<evidence type="ECO:0000313" key="7">
    <source>
        <dbReference type="EMBL" id="SHF43197.1"/>
    </source>
</evidence>
<protein>
    <submittedName>
        <fullName evidence="7">Membrane protein involved in the export of O-antigen and teichoic acid</fullName>
    </submittedName>
</protein>
<reference evidence="7 8" key="1">
    <citation type="submission" date="2016-11" db="EMBL/GenBank/DDBJ databases">
        <authorList>
            <person name="Jaros S."/>
            <person name="Januszkiewicz K."/>
            <person name="Wedrychowicz H."/>
        </authorList>
    </citation>
    <scope>NUCLEOTIDE SEQUENCE [LARGE SCALE GENOMIC DNA]</scope>
    <source>
        <strain evidence="7 8">DSM 26910</strain>
    </source>
</reference>
<evidence type="ECO:0000256" key="2">
    <source>
        <dbReference type="ARBA" id="ARBA00022475"/>
    </source>
</evidence>
<feature type="transmembrane region" description="Helical" evidence="6">
    <location>
        <begin position="171"/>
        <end position="190"/>
    </location>
</feature>
<dbReference type="PANTHER" id="PTHR30250">
    <property type="entry name" value="PST FAMILY PREDICTED COLANIC ACID TRANSPORTER"/>
    <property type="match status" value="1"/>
</dbReference>
<feature type="transmembrane region" description="Helical" evidence="6">
    <location>
        <begin position="136"/>
        <end position="162"/>
    </location>
</feature>
<keyword evidence="3 6" id="KW-0812">Transmembrane</keyword>
<gene>
    <name evidence="7" type="ORF">SAMN05444274_105195</name>
</gene>
<dbReference type="InterPro" id="IPR050833">
    <property type="entry name" value="Poly_Biosynth_Transport"/>
</dbReference>
<feature type="transmembrane region" description="Helical" evidence="6">
    <location>
        <begin position="241"/>
        <end position="265"/>
    </location>
</feature>
<comment type="subcellular location">
    <subcellularLocation>
        <location evidence="1">Cell membrane</location>
        <topology evidence="1">Multi-pass membrane protein</topology>
    </subcellularLocation>
</comment>
<organism evidence="7 8">
    <name type="scientific">Mariniphaga anaerophila</name>
    <dbReference type="NCBI Taxonomy" id="1484053"/>
    <lineage>
        <taxon>Bacteria</taxon>
        <taxon>Pseudomonadati</taxon>
        <taxon>Bacteroidota</taxon>
        <taxon>Bacteroidia</taxon>
        <taxon>Marinilabiliales</taxon>
        <taxon>Prolixibacteraceae</taxon>
        <taxon>Mariniphaga</taxon>
    </lineage>
</organism>
<dbReference type="InterPro" id="IPR002797">
    <property type="entry name" value="Polysacc_synth"/>
</dbReference>
<dbReference type="GO" id="GO:0005886">
    <property type="term" value="C:plasma membrane"/>
    <property type="evidence" value="ECO:0007669"/>
    <property type="project" value="UniProtKB-SubCell"/>
</dbReference>
<feature type="transmembrane region" description="Helical" evidence="6">
    <location>
        <begin position="356"/>
        <end position="375"/>
    </location>
</feature>
<feature type="transmembrane region" description="Helical" evidence="6">
    <location>
        <begin position="324"/>
        <end position="344"/>
    </location>
</feature>
<sequence>MKSIIHFFKGQTRGAKAKRQVLYSIFIQGLNIIIGLLYVPLLLDYLTQEKYGIWLTLTSILGWFSFFDIGMGNGLRNKLAEAMAHKDLKLGKKLVSTTYAFLFVIFGVVLIAFHISNFFLDWNSILNTHTIDKQELFLLTSVVFTFFIIRFVVQIIAVIYLADQIPSFTKLINTSANFISFIVVLILTKITTNGNLVLIGTIISVVPVALFIVASFISFGTKYKNIRPSIKSIDFKLSKDIVTLGAKFFFLQAAFIVLFTTSNIFITQFYGPEEVTVYNIAYKYFQIPIMVFSIFMSPVWSAVTDAYAKADFVWLKNTLKYANLLAILFVFGVIVMTIISNWAYNIWIGDKVSIPLELTIAFSIYSIIRIIITPYSNFINGMGKLKITVISTIIEIVVYLVLVFLFGKIFDNSTGIVLAIVGTGVSVWYLQIIQVHKLLNRTAKGIWSR</sequence>
<dbReference type="Proteomes" id="UP000184164">
    <property type="component" value="Unassembled WGS sequence"/>
</dbReference>
<keyword evidence="8" id="KW-1185">Reference proteome</keyword>
<feature type="transmembrane region" description="Helical" evidence="6">
    <location>
        <begin position="387"/>
        <end position="410"/>
    </location>
</feature>
<feature type="transmembrane region" description="Helical" evidence="6">
    <location>
        <begin position="416"/>
        <end position="439"/>
    </location>
</feature>
<accession>A0A1M5BLU8</accession>
<feature type="transmembrane region" description="Helical" evidence="6">
    <location>
        <begin position="21"/>
        <end position="39"/>
    </location>
</feature>
<evidence type="ECO:0000256" key="3">
    <source>
        <dbReference type="ARBA" id="ARBA00022692"/>
    </source>
</evidence>
<dbReference type="Pfam" id="PF01943">
    <property type="entry name" value="Polysacc_synt"/>
    <property type="match status" value="1"/>
</dbReference>
<proteinExistence type="predicted"/>
<dbReference type="AlphaFoldDB" id="A0A1M5BLU8"/>
<evidence type="ECO:0000313" key="8">
    <source>
        <dbReference type="Proteomes" id="UP000184164"/>
    </source>
</evidence>
<evidence type="ECO:0000256" key="5">
    <source>
        <dbReference type="ARBA" id="ARBA00023136"/>
    </source>
</evidence>
<keyword evidence="2" id="KW-1003">Cell membrane</keyword>
<evidence type="ECO:0000256" key="4">
    <source>
        <dbReference type="ARBA" id="ARBA00022989"/>
    </source>
</evidence>
<evidence type="ECO:0000256" key="6">
    <source>
        <dbReference type="SAM" id="Phobius"/>
    </source>
</evidence>
<feature type="transmembrane region" description="Helical" evidence="6">
    <location>
        <begin position="51"/>
        <end position="73"/>
    </location>
</feature>
<evidence type="ECO:0000256" key="1">
    <source>
        <dbReference type="ARBA" id="ARBA00004651"/>
    </source>
</evidence>
<name>A0A1M5BLU8_9BACT</name>
<dbReference type="PANTHER" id="PTHR30250:SF11">
    <property type="entry name" value="O-ANTIGEN TRANSPORTER-RELATED"/>
    <property type="match status" value="1"/>
</dbReference>
<feature type="transmembrane region" description="Helical" evidence="6">
    <location>
        <begin position="94"/>
        <end position="116"/>
    </location>
</feature>
<feature type="transmembrane region" description="Helical" evidence="6">
    <location>
        <begin position="196"/>
        <end position="220"/>
    </location>
</feature>
<dbReference type="EMBL" id="FQUM01000005">
    <property type="protein sequence ID" value="SHF43197.1"/>
    <property type="molecule type" value="Genomic_DNA"/>
</dbReference>
<keyword evidence="5 6" id="KW-0472">Membrane</keyword>
<keyword evidence="4 6" id="KW-1133">Transmembrane helix</keyword>
<feature type="transmembrane region" description="Helical" evidence="6">
    <location>
        <begin position="285"/>
        <end position="303"/>
    </location>
</feature>
<dbReference type="STRING" id="1484053.SAMN05444274_105195"/>
<dbReference type="RefSeq" id="WP_073002062.1">
    <property type="nucleotide sequence ID" value="NZ_FQUM01000005.1"/>
</dbReference>